<reference evidence="10 11" key="1">
    <citation type="journal article" date="2014" name="Genome Announc.">
        <title>Draft genome sequences of eight enterohepatic helicobacter species isolated from both laboratory and wild rodents.</title>
        <authorList>
            <person name="Sheh A."/>
            <person name="Shen Z."/>
            <person name="Fox J.G."/>
        </authorList>
    </citation>
    <scope>NUCLEOTIDE SEQUENCE [LARGE SCALE GENOMIC DNA]</scope>
    <source>
        <strain evidence="10 11">ST1</strain>
    </source>
</reference>
<dbReference type="GO" id="GO:0160148">
    <property type="term" value="F:tRNA pseudouridine(55) synthase activity"/>
    <property type="evidence" value="ECO:0007669"/>
    <property type="project" value="UniProtKB-EC"/>
</dbReference>
<dbReference type="GO" id="GO:0016829">
    <property type="term" value="F:lyase activity"/>
    <property type="evidence" value="ECO:0007669"/>
    <property type="project" value="UniProtKB-KW"/>
</dbReference>
<dbReference type="InterPro" id="IPR020103">
    <property type="entry name" value="PsdUridine_synth_cat_dom_sf"/>
</dbReference>
<proteinExistence type="inferred from homology"/>
<dbReference type="InterPro" id="IPR002501">
    <property type="entry name" value="PsdUridine_synth_N"/>
</dbReference>
<keyword evidence="5 9" id="KW-0413">Isomerase</keyword>
<dbReference type="RefSeq" id="WP_034559214.1">
    <property type="nucleotide sequence ID" value="NZ_FZML01000010.1"/>
</dbReference>
<dbReference type="Proteomes" id="UP000255139">
    <property type="component" value="Unassembled WGS sequence"/>
</dbReference>
<evidence type="ECO:0000313" key="10">
    <source>
        <dbReference type="EMBL" id="TLE01658.1"/>
    </source>
</evidence>
<dbReference type="GO" id="GO:0003723">
    <property type="term" value="F:RNA binding"/>
    <property type="evidence" value="ECO:0007669"/>
    <property type="project" value="InterPro"/>
</dbReference>
<evidence type="ECO:0000256" key="1">
    <source>
        <dbReference type="ARBA" id="ARBA00000385"/>
    </source>
</evidence>
<evidence type="ECO:0000313" key="12">
    <source>
        <dbReference type="Proteomes" id="UP000255139"/>
    </source>
</evidence>
<dbReference type="EMBL" id="UGJE01000002">
    <property type="protein sequence ID" value="STQ86282.1"/>
    <property type="molecule type" value="Genomic_DNA"/>
</dbReference>
<dbReference type="Gene3D" id="3.30.2350.10">
    <property type="entry name" value="Pseudouridine synthase"/>
    <property type="match status" value="1"/>
</dbReference>
<evidence type="ECO:0000259" key="8">
    <source>
        <dbReference type="Pfam" id="PF01509"/>
    </source>
</evidence>
<dbReference type="InterPro" id="IPR014780">
    <property type="entry name" value="tRNA_psdUridine_synth_TruB"/>
</dbReference>
<dbReference type="GO" id="GO:1990481">
    <property type="term" value="P:mRNA pseudouridine synthesis"/>
    <property type="evidence" value="ECO:0007669"/>
    <property type="project" value="TreeGrafter"/>
</dbReference>
<reference evidence="9 12" key="2">
    <citation type="submission" date="2018-06" db="EMBL/GenBank/DDBJ databases">
        <authorList>
            <consortium name="Pathogen Informatics"/>
            <person name="Doyle S."/>
        </authorList>
    </citation>
    <scope>NUCLEOTIDE SEQUENCE [LARGE SCALE GENOMIC DNA]</scope>
    <source>
        <strain evidence="9 12">NCTC12714</strain>
    </source>
</reference>
<organism evidence="9 12">
    <name type="scientific">Helicobacter muridarum</name>
    <dbReference type="NCBI Taxonomy" id="216"/>
    <lineage>
        <taxon>Bacteria</taxon>
        <taxon>Pseudomonadati</taxon>
        <taxon>Campylobacterota</taxon>
        <taxon>Epsilonproteobacteria</taxon>
        <taxon>Campylobacterales</taxon>
        <taxon>Helicobacteraceae</taxon>
        <taxon>Helicobacter</taxon>
    </lineage>
</organism>
<keyword evidence="12" id="KW-1185">Reference proteome</keyword>
<dbReference type="EC" id="5.4.99.25" evidence="3"/>
<keyword evidence="4" id="KW-0819">tRNA processing</keyword>
<evidence type="ECO:0000256" key="2">
    <source>
        <dbReference type="ARBA" id="ARBA00005642"/>
    </source>
</evidence>
<evidence type="ECO:0000313" key="11">
    <source>
        <dbReference type="Proteomes" id="UP000029922"/>
    </source>
</evidence>
<evidence type="ECO:0000256" key="7">
    <source>
        <dbReference type="ARBA" id="ARBA00033164"/>
    </source>
</evidence>
<dbReference type="PANTHER" id="PTHR13767:SF2">
    <property type="entry name" value="PSEUDOURIDYLATE SYNTHASE TRUB1"/>
    <property type="match status" value="1"/>
</dbReference>
<sequence>MHAQFIALVYKIPHISSFAFVQKIKSALRNKGIIIDKIGFSGTLDPFARGQLLLATNRYTRLLPHIEKSYKSYQATLFLGCNSASLDTENIINIEHIAKQDSKLIESIFNNLIGDVRYTPPRFSAKHINGSRAYELARENKKFSLPECLMNIRQCELISYNHPFVSFRVTLSEGGFVRSIAEIVGKSLNCQASLCYLERLSEGQLAYYECLNSNNTISLDFEYFGVCQNLKLVLLDIKNVIKYDTISLVDYEKQAFEGKKIHLNNAYNITKNGIYLADFGSYYGIIDINRQREVKYIVNRIDKC</sequence>
<dbReference type="OrthoDB" id="9802309at2"/>
<name>A0A099TYR8_9HELI</name>
<feature type="domain" description="Pseudouridine synthase II N-terminal" evidence="8">
    <location>
        <begin position="35"/>
        <end position="176"/>
    </location>
</feature>
<dbReference type="EMBL" id="JRPD02000001">
    <property type="protein sequence ID" value="TLE01658.1"/>
    <property type="molecule type" value="Genomic_DNA"/>
</dbReference>
<accession>A0A099TYR8</accession>
<evidence type="ECO:0000256" key="6">
    <source>
        <dbReference type="ARBA" id="ARBA00031870"/>
    </source>
</evidence>
<dbReference type="AlphaFoldDB" id="A0A099TYR8"/>
<evidence type="ECO:0000256" key="3">
    <source>
        <dbReference type="ARBA" id="ARBA00012787"/>
    </source>
</evidence>
<dbReference type="STRING" id="216.LS73_08820"/>
<comment type="similarity">
    <text evidence="2">Belongs to the pseudouridine synthase TruB family. Type 1 subfamily.</text>
</comment>
<gene>
    <name evidence="9" type="primary">truB</name>
    <name evidence="10" type="ORF">LS73_000530</name>
    <name evidence="9" type="ORF">NCTC12714_01087</name>
</gene>
<keyword evidence="9" id="KW-0456">Lyase</keyword>
<dbReference type="Proteomes" id="UP000029922">
    <property type="component" value="Unassembled WGS sequence"/>
</dbReference>
<protein>
    <recommendedName>
        <fullName evidence="3">tRNA pseudouridine(55) synthase</fullName>
        <ecNumber evidence="3">5.4.99.25</ecNumber>
    </recommendedName>
    <alternativeName>
        <fullName evidence="6">RNA pseudouridylate synthase</fullName>
    </alternativeName>
    <alternativeName>
        <fullName evidence="7">RNA-uridine isomerase</fullName>
    </alternativeName>
</protein>
<dbReference type="SUPFAM" id="SSF55120">
    <property type="entry name" value="Pseudouridine synthase"/>
    <property type="match status" value="1"/>
</dbReference>
<evidence type="ECO:0000256" key="4">
    <source>
        <dbReference type="ARBA" id="ARBA00022694"/>
    </source>
</evidence>
<dbReference type="PANTHER" id="PTHR13767">
    <property type="entry name" value="TRNA-PSEUDOURIDINE SYNTHASE"/>
    <property type="match status" value="1"/>
</dbReference>
<dbReference type="Pfam" id="PF01509">
    <property type="entry name" value="TruB_N"/>
    <property type="match status" value="1"/>
</dbReference>
<comment type="catalytic activity">
    <reaction evidence="1">
        <text>uridine(55) in tRNA = pseudouridine(55) in tRNA</text>
        <dbReference type="Rhea" id="RHEA:42532"/>
        <dbReference type="Rhea" id="RHEA-COMP:10101"/>
        <dbReference type="Rhea" id="RHEA-COMP:10102"/>
        <dbReference type="ChEBI" id="CHEBI:65314"/>
        <dbReference type="ChEBI" id="CHEBI:65315"/>
        <dbReference type="EC" id="5.4.99.25"/>
    </reaction>
</comment>
<dbReference type="GO" id="GO:0006400">
    <property type="term" value="P:tRNA modification"/>
    <property type="evidence" value="ECO:0007669"/>
    <property type="project" value="TreeGrafter"/>
</dbReference>
<evidence type="ECO:0000256" key="5">
    <source>
        <dbReference type="ARBA" id="ARBA00023235"/>
    </source>
</evidence>
<evidence type="ECO:0000313" key="9">
    <source>
        <dbReference type="EMBL" id="STQ86282.1"/>
    </source>
</evidence>